<dbReference type="InterPro" id="IPR000847">
    <property type="entry name" value="LysR_HTH_N"/>
</dbReference>
<dbReference type="OrthoDB" id="9800709at2"/>
<dbReference type="EMBL" id="CP001734">
    <property type="protein sequence ID" value="ACV69456.1"/>
    <property type="molecule type" value="Genomic_DNA"/>
</dbReference>
<evidence type="ECO:0000313" key="2">
    <source>
        <dbReference type="EMBL" id="ACV69456.1"/>
    </source>
</evidence>
<feature type="domain" description="HTH lysR-type" evidence="1">
    <location>
        <begin position="31"/>
        <end position="87"/>
    </location>
</feature>
<keyword evidence="3" id="KW-1185">Reference proteome</keyword>
<protein>
    <submittedName>
        <fullName evidence="2">Transcriptional regulator, ModE family</fullName>
    </submittedName>
</protein>
<evidence type="ECO:0000259" key="1">
    <source>
        <dbReference type="Pfam" id="PF00126"/>
    </source>
</evidence>
<dbReference type="Pfam" id="PF00126">
    <property type="entry name" value="HTH_1"/>
    <property type="match status" value="1"/>
</dbReference>
<accession>C8X4V9</accession>
<dbReference type="PANTHER" id="PTHR30432">
    <property type="entry name" value="TRANSCRIPTIONAL REGULATOR MODE"/>
    <property type="match status" value="1"/>
</dbReference>
<reference evidence="3" key="1">
    <citation type="submission" date="2009-09" db="EMBL/GenBank/DDBJ databases">
        <title>The complete chromosome of Desulfohalobium retbaense DSM 5692.</title>
        <authorList>
            <consortium name="US DOE Joint Genome Institute (JGI-PGF)"/>
            <person name="Lucas S."/>
            <person name="Copeland A."/>
            <person name="Lapidus A."/>
            <person name="Glavina del Rio T."/>
            <person name="Dalin E."/>
            <person name="Tice H."/>
            <person name="Bruce D."/>
            <person name="Goodwin L."/>
            <person name="Pitluck S."/>
            <person name="Kyrpides N."/>
            <person name="Mavromatis K."/>
            <person name="Ivanova N."/>
            <person name="Mikhailova N."/>
            <person name="Munk A.C."/>
            <person name="Brettin T."/>
            <person name="Detter J.C."/>
            <person name="Han C."/>
            <person name="Tapia R."/>
            <person name="Larimer F."/>
            <person name="Land M."/>
            <person name="Hauser L."/>
            <person name="Markowitz V."/>
            <person name="Cheng J.-F."/>
            <person name="Hugenholtz P."/>
            <person name="Woyke T."/>
            <person name="Wu D."/>
            <person name="Spring S."/>
            <person name="Klenk H.-P."/>
            <person name="Eisen J.A."/>
        </authorList>
    </citation>
    <scope>NUCLEOTIDE SEQUENCE [LARGE SCALE GENOMIC DNA]</scope>
    <source>
        <strain evidence="3">DSM 5692</strain>
    </source>
</reference>
<dbReference type="HOGENOM" id="CLU_125440_2_0_7"/>
<dbReference type="Gene3D" id="1.10.10.10">
    <property type="entry name" value="Winged helix-like DNA-binding domain superfamily/Winged helix DNA-binding domain"/>
    <property type="match status" value="1"/>
</dbReference>
<sequence length="131" mass="15131">MDENDPKVTLRMHTWFDSERGMLFSHGRVLLLQKVVEEGSLNKAAQAMGMSYRAAWGKIKKTEAALGAPLLEKASGRKGFELSPLGEKLLETFTAWQKEVEEFALKRANELFDWEVHRYVRVPKQKRPRKK</sequence>
<reference evidence="2 3" key="2">
    <citation type="journal article" date="2010" name="Stand. Genomic Sci.">
        <title>Complete genome sequence of Desulfohalobium retbaense type strain (HR(100)).</title>
        <authorList>
            <person name="Spring S."/>
            <person name="Nolan M."/>
            <person name="Lapidus A."/>
            <person name="Glavina Del Rio T."/>
            <person name="Copeland A."/>
            <person name="Tice H."/>
            <person name="Cheng J.F."/>
            <person name="Lucas S."/>
            <person name="Land M."/>
            <person name="Chen F."/>
            <person name="Bruce D."/>
            <person name="Goodwin L."/>
            <person name="Pitluck S."/>
            <person name="Ivanova N."/>
            <person name="Mavromatis K."/>
            <person name="Mikhailova N."/>
            <person name="Pati A."/>
            <person name="Chen A."/>
            <person name="Palaniappan K."/>
            <person name="Hauser L."/>
            <person name="Chang Y.J."/>
            <person name="Jeffries C.D."/>
            <person name="Munk C."/>
            <person name="Kiss H."/>
            <person name="Chain P."/>
            <person name="Han C."/>
            <person name="Brettin T."/>
            <person name="Detter J.C."/>
            <person name="Schuler E."/>
            <person name="Goker M."/>
            <person name="Rohde M."/>
            <person name="Bristow J."/>
            <person name="Eisen J.A."/>
            <person name="Markowitz V."/>
            <person name="Hugenholtz P."/>
            <person name="Kyrpides N.C."/>
            <person name="Klenk H.P."/>
        </authorList>
    </citation>
    <scope>NUCLEOTIDE SEQUENCE [LARGE SCALE GENOMIC DNA]</scope>
    <source>
        <strain evidence="2 3">DSM 5692</strain>
    </source>
</reference>
<dbReference type="InterPro" id="IPR036388">
    <property type="entry name" value="WH-like_DNA-bd_sf"/>
</dbReference>
<dbReference type="PANTHER" id="PTHR30432:SF1">
    <property type="entry name" value="DNA-BINDING TRANSCRIPTIONAL DUAL REGULATOR MODE"/>
    <property type="match status" value="1"/>
</dbReference>
<organism evidence="2 3">
    <name type="scientific">Desulfohalobium retbaense (strain ATCC 49708 / DSM 5692 / JCM 16813 / HR100)</name>
    <dbReference type="NCBI Taxonomy" id="485915"/>
    <lineage>
        <taxon>Bacteria</taxon>
        <taxon>Pseudomonadati</taxon>
        <taxon>Thermodesulfobacteriota</taxon>
        <taxon>Desulfovibrionia</taxon>
        <taxon>Desulfovibrionales</taxon>
        <taxon>Desulfohalobiaceae</taxon>
        <taxon>Desulfohalobium</taxon>
    </lineage>
</organism>
<dbReference type="InterPro" id="IPR036390">
    <property type="entry name" value="WH_DNA-bd_sf"/>
</dbReference>
<proteinExistence type="predicted"/>
<evidence type="ECO:0000313" key="3">
    <source>
        <dbReference type="Proteomes" id="UP000001052"/>
    </source>
</evidence>
<dbReference type="GO" id="GO:0003700">
    <property type="term" value="F:DNA-binding transcription factor activity"/>
    <property type="evidence" value="ECO:0007669"/>
    <property type="project" value="InterPro"/>
</dbReference>
<name>C8X4V9_DESRD</name>
<dbReference type="InterPro" id="IPR051815">
    <property type="entry name" value="Molybdate_resp_trans_reg"/>
</dbReference>
<dbReference type="Proteomes" id="UP000001052">
    <property type="component" value="Chromosome"/>
</dbReference>
<dbReference type="KEGG" id="drt:Dret_2172"/>
<dbReference type="SUPFAM" id="SSF46785">
    <property type="entry name" value="Winged helix' DNA-binding domain"/>
    <property type="match status" value="1"/>
</dbReference>
<dbReference type="AlphaFoldDB" id="C8X4V9"/>
<dbReference type="RefSeq" id="WP_015752597.1">
    <property type="nucleotide sequence ID" value="NC_013223.1"/>
</dbReference>
<gene>
    <name evidence="2" type="ordered locus">Dret_2172</name>
</gene>
<dbReference type="eggNOG" id="COG2005">
    <property type="taxonomic scope" value="Bacteria"/>
</dbReference>